<evidence type="ECO:0000256" key="8">
    <source>
        <dbReference type="ARBA" id="ARBA00023212"/>
    </source>
</evidence>
<dbReference type="AlphaFoldDB" id="A0A1Z5JS23"/>
<dbReference type="GO" id="GO:0048487">
    <property type="term" value="F:beta-tubulin binding"/>
    <property type="evidence" value="ECO:0007669"/>
    <property type="project" value="InterPro"/>
</dbReference>
<evidence type="ECO:0000313" key="11">
    <source>
        <dbReference type="EMBL" id="GAX16749.1"/>
    </source>
</evidence>
<dbReference type="GO" id="GO:0005829">
    <property type="term" value="C:cytosol"/>
    <property type="evidence" value="ECO:0007669"/>
    <property type="project" value="TreeGrafter"/>
</dbReference>
<dbReference type="InterPro" id="IPR036126">
    <property type="entry name" value="TBCA_sf"/>
</dbReference>
<evidence type="ECO:0000256" key="6">
    <source>
        <dbReference type="ARBA" id="ARBA00022701"/>
    </source>
</evidence>
<dbReference type="PANTHER" id="PTHR21500">
    <property type="entry name" value="TUBULIN-SPECIFIC CHAPERONE A"/>
    <property type="match status" value="1"/>
</dbReference>
<dbReference type="Gene3D" id="1.20.58.90">
    <property type="match status" value="1"/>
</dbReference>
<evidence type="ECO:0000256" key="9">
    <source>
        <dbReference type="RuleBase" id="RU364030"/>
    </source>
</evidence>
<dbReference type="FunFam" id="1.20.58.90:FF:000010">
    <property type="entry name" value="Tubulin-specific chaperone A"/>
    <property type="match status" value="1"/>
</dbReference>
<evidence type="ECO:0000256" key="4">
    <source>
        <dbReference type="ARBA" id="ARBA00015002"/>
    </source>
</evidence>
<gene>
    <name evidence="11" type="ORF">FisN_21Hu195</name>
</gene>
<keyword evidence="8 9" id="KW-0206">Cytoskeleton</keyword>
<dbReference type="InParanoid" id="A0A1Z5JS23"/>
<keyword evidence="12" id="KW-1185">Reference proteome</keyword>
<dbReference type="OrthoDB" id="296187at2759"/>
<dbReference type="PANTHER" id="PTHR21500:SF0">
    <property type="entry name" value="TUBULIN-SPECIFIC CHAPERONE A"/>
    <property type="match status" value="1"/>
</dbReference>
<organism evidence="11 12">
    <name type="scientific">Fistulifera solaris</name>
    <name type="common">Oleaginous diatom</name>
    <dbReference type="NCBI Taxonomy" id="1519565"/>
    <lineage>
        <taxon>Eukaryota</taxon>
        <taxon>Sar</taxon>
        <taxon>Stramenopiles</taxon>
        <taxon>Ochrophyta</taxon>
        <taxon>Bacillariophyta</taxon>
        <taxon>Bacillariophyceae</taxon>
        <taxon>Bacillariophycidae</taxon>
        <taxon>Naviculales</taxon>
        <taxon>Naviculaceae</taxon>
        <taxon>Fistulifera</taxon>
    </lineage>
</organism>
<sequence>MPRNAAAADPHRELMIKTKTCQRLMKEHAYYLKEVEENEEKLNDIKADASKDSYDIKRFQQVLDESYMMVPDSKRRLDESVQDLEQFLETHNNDLESSEWYSQAKDIFKQNITVDGPASTETNVDDLVEGEAF</sequence>
<protein>
    <recommendedName>
        <fullName evidence="4 9">Tubulin-specific chaperone A</fullName>
    </recommendedName>
</protein>
<dbReference type="SUPFAM" id="SSF46988">
    <property type="entry name" value="Tubulin chaperone cofactor A"/>
    <property type="match status" value="1"/>
</dbReference>
<evidence type="ECO:0000256" key="10">
    <source>
        <dbReference type="SAM" id="Coils"/>
    </source>
</evidence>
<comment type="caution">
    <text evidence="11">The sequence shown here is derived from an EMBL/GenBank/DDBJ whole genome shotgun (WGS) entry which is preliminary data.</text>
</comment>
<proteinExistence type="inferred from homology"/>
<evidence type="ECO:0000256" key="2">
    <source>
        <dbReference type="ARBA" id="ARBA00004245"/>
    </source>
</evidence>
<dbReference type="GO" id="GO:0007021">
    <property type="term" value="P:tubulin complex assembly"/>
    <property type="evidence" value="ECO:0007669"/>
    <property type="project" value="UniProtKB-UniRule"/>
</dbReference>
<evidence type="ECO:0000256" key="5">
    <source>
        <dbReference type="ARBA" id="ARBA00022490"/>
    </source>
</evidence>
<name>A0A1Z5JS23_FISSO</name>
<feature type="coiled-coil region" evidence="10">
    <location>
        <begin position="32"/>
        <end position="94"/>
    </location>
</feature>
<accession>A0A1Z5JS23</accession>
<reference evidence="11 12" key="1">
    <citation type="journal article" date="2015" name="Plant Cell">
        <title>Oil accumulation by the oleaginous diatom Fistulifera solaris as revealed by the genome and transcriptome.</title>
        <authorList>
            <person name="Tanaka T."/>
            <person name="Maeda Y."/>
            <person name="Veluchamy A."/>
            <person name="Tanaka M."/>
            <person name="Abida H."/>
            <person name="Marechal E."/>
            <person name="Bowler C."/>
            <person name="Muto M."/>
            <person name="Sunaga Y."/>
            <person name="Tanaka M."/>
            <person name="Yoshino T."/>
            <person name="Taniguchi T."/>
            <person name="Fukuda Y."/>
            <person name="Nemoto M."/>
            <person name="Matsumoto M."/>
            <person name="Wong P.S."/>
            <person name="Aburatani S."/>
            <person name="Fujibuchi W."/>
        </authorList>
    </citation>
    <scope>NUCLEOTIDE SEQUENCE [LARGE SCALE GENOMIC DNA]</scope>
    <source>
        <strain evidence="11 12">JPCC DA0580</strain>
    </source>
</reference>
<comment type="similarity">
    <text evidence="3 9">Belongs to the TBCA family.</text>
</comment>
<dbReference type="GO" id="GO:0007023">
    <property type="term" value="P:post-chaperonin tubulin folding pathway"/>
    <property type="evidence" value="ECO:0007669"/>
    <property type="project" value="UniProtKB-UniRule"/>
</dbReference>
<comment type="subcellular location">
    <subcellularLocation>
        <location evidence="2 9">Cytoplasm</location>
        <location evidence="2 9">Cytoskeleton</location>
    </subcellularLocation>
</comment>
<evidence type="ECO:0000256" key="1">
    <source>
        <dbReference type="ARBA" id="ARBA00003046"/>
    </source>
</evidence>
<keyword evidence="5 9" id="KW-0963">Cytoplasm</keyword>
<dbReference type="GO" id="GO:0005874">
    <property type="term" value="C:microtubule"/>
    <property type="evidence" value="ECO:0007669"/>
    <property type="project" value="UniProtKB-KW"/>
</dbReference>
<comment type="function">
    <text evidence="1">Tubulin-folding protein; involved in the early step of the tubulin folding pathway.</text>
</comment>
<dbReference type="EMBL" id="BDSP01000109">
    <property type="protein sequence ID" value="GAX16749.1"/>
    <property type="molecule type" value="Genomic_DNA"/>
</dbReference>
<keyword evidence="10" id="KW-0175">Coiled coil</keyword>
<comment type="subunit">
    <text evidence="9">Supercomplex made of cofactors A to E. Cofactors A and D function by capturing and stabilizing tubulin in a quasi-native conformation. Cofactor E binds to the cofactor D-tubulin complex; interaction with cofactor C then causes the release of tubulin polypeptides that are committed to the native state.</text>
</comment>
<keyword evidence="7 9" id="KW-0143">Chaperone</keyword>
<dbReference type="Proteomes" id="UP000198406">
    <property type="component" value="Unassembled WGS sequence"/>
</dbReference>
<dbReference type="Pfam" id="PF02970">
    <property type="entry name" value="TBCA"/>
    <property type="match status" value="1"/>
</dbReference>
<evidence type="ECO:0000313" key="12">
    <source>
        <dbReference type="Proteomes" id="UP000198406"/>
    </source>
</evidence>
<dbReference type="InterPro" id="IPR004226">
    <property type="entry name" value="TBCA"/>
</dbReference>
<keyword evidence="6 9" id="KW-0493">Microtubule</keyword>
<evidence type="ECO:0000256" key="3">
    <source>
        <dbReference type="ARBA" id="ARBA00006806"/>
    </source>
</evidence>
<evidence type="ECO:0000256" key="7">
    <source>
        <dbReference type="ARBA" id="ARBA00023186"/>
    </source>
</evidence>